<dbReference type="AlphaFoldDB" id="A0A916YG22"/>
<sequence>MPTPRELTARAAALVEELSRISDELYSVDRAFSDALDGDEIGELKLITPALASRIRSLNDGPARRDDRAEEAGHRAYQLAHEAA</sequence>
<evidence type="ECO:0000256" key="1">
    <source>
        <dbReference type="SAM" id="MobiDB-lite"/>
    </source>
</evidence>
<name>A0A916YG22_9HYPH</name>
<dbReference type="RefSeq" id="WP_188855381.1">
    <property type="nucleotide sequence ID" value="NZ_BMJJ01000022.1"/>
</dbReference>
<gene>
    <name evidence="2" type="ORF">GCM10011335_52200</name>
</gene>
<protein>
    <submittedName>
        <fullName evidence="2">Uncharacterized protein</fullName>
    </submittedName>
</protein>
<dbReference type="EMBL" id="BMJJ01000022">
    <property type="protein sequence ID" value="GGD43103.1"/>
    <property type="molecule type" value="Genomic_DNA"/>
</dbReference>
<feature type="compositionally biased region" description="Basic and acidic residues" evidence="1">
    <location>
        <begin position="62"/>
        <end position="74"/>
    </location>
</feature>
<organism evidence="2 3">
    <name type="scientific">Aureimonas glaciei</name>
    <dbReference type="NCBI Taxonomy" id="1776957"/>
    <lineage>
        <taxon>Bacteria</taxon>
        <taxon>Pseudomonadati</taxon>
        <taxon>Pseudomonadota</taxon>
        <taxon>Alphaproteobacteria</taxon>
        <taxon>Hyphomicrobiales</taxon>
        <taxon>Aurantimonadaceae</taxon>
        <taxon>Aureimonas</taxon>
    </lineage>
</organism>
<keyword evidence="3" id="KW-1185">Reference proteome</keyword>
<comment type="caution">
    <text evidence="2">The sequence shown here is derived from an EMBL/GenBank/DDBJ whole genome shotgun (WGS) entry which is preliminary data.</text>
</comment>
<feature type="region of interest" description="Disordered" evidence="1">
    <location>
        <begin position="58"/>
        <end position="84"/>
    </location>
</feature>
<reference evidence="2" key="2">
    <citation type="submission" date="2020-09" db="EMBL/GenBank/DDBJ databases">
        <authorList>
            <person name="Sun Q."/>
            <person name="Zhou Y."/>
        </authorList>
    </citation>
    <scope>NUCLEOTIDE SEQUENCE</scope>
    <source>
        <strain evidence="2">CGMCC 1.15493</strain>
    </source>
</reference>
<dbReference type="Proteomes" id="UP000613160">
    <property type="component" value="Unassembled WGS sequence"/>
</dbReference>
<accession>A0A916YG22</accession>
<evidence type="ECO:0000313" key="3">
    <source>
        <dbReference type="Proteomes" id="UP000613160"/>
    </source>
</evidence>
<evidence type="ECO:0000313" key="2">
    <source>
        <dbReference type="EMBL" id="GGD43103.1"/>
    </source>
</evidence>
<reference evidence="2" key="1">
    <citation type="journal article" date="2014" name="Int. J. Syst. Evol. Microbiol.">
        <title>Complete genome sequence of Corynebacterium casei LMG S-19264T (=DSM 44701T), isolated from a smear-ripened cheese.</title>
        <authorList>
            <consortium name="US DOE Joint Genome Institute (JGI-PGF)"/>
            <person name="Walter F."/>
            <person name="Albersmeier A."/>
            <person name="Kalinowski J."/>
            <person name="Ruckert C."/>
        </authorList>
    </citation>
    <scope>NUCLEOTIDE SEQUENCE</scope>
    <source>
        <strain evidence="2">CGMCC 1.15493</strain>
    </source>
</reference>
<proteinExistence type="predicted"/>